<evidence type="ECO:0000313" key="4">
    <source>
        <dbReference type="Proteomes" id="UP000037179"/>
    </source>
</evidence>
<accession>A0A0B8NF61</accession>
<dbReference type="Proteomes" id="UP000180166">
    <property type="component" value="Chromosome"/>
</dbReference>
<evidence type="ECO:0000313" key="2">
    <source>
        <dbReference type="EMBL" id="APA94306.1"/>
    </source>
</evidence>
<evidence type="ECO:0000313" key="3">
    <source>
        <dbReference type="EMBL" id="GAP29231.1"/>
    </source>
</evidence>
<organism evidence="3 4">
    <name type="scientific">Nocardia seriolae</name>
    <dbReference type="NCBI Taxonomy" id="37332"/>
    <lineage>
        <taxon>Bacteria</taxon>
        <taxon>Bacillati</taxon>
        <taxon>Actinomycetota</taxon>
        <taxon>Actinomycetes</taxon>
        <taxon>Mycobacteriales</taxon>
        <taxon>Nocardiaceae</taxon>
        <taxon>Nocardia</taxon>
    </lineage>
</organism>
<reference evidence="2 5" key="3">
    <citation type="submission" date="2016-10" db="EMBL/GenBank/DDBJ databases">
        <title>Genome sequence of Nocardia seriolae strain EM150506, isolated from Anguila japonica.</title>
        <authorList>
            <person name="Han H.-J."/>
        </authorList>
    </citation>
    <scope>NUCLEOTIDE SEQUENCE [LARGE SCALE GENOMIC DNA]</scope>
    <source>
        <strain evidence="2 5">EM150506</strain>
    </source>
</reference>
<dbReference type="Proteomes" id="UP000037179">
    <property type="component" value="Unassembled WGS sequence"/>
</dbReference>
<feature type="compositionally biased region" description="Basic and acidic residues" evidence="1">
    <location>
        <begin position="129"/>
        <end position="140"/>
    </location>
</feature>
<keyword evidence="4" id="KW-1185">Reference proteome</keyword>
<feature type="region of interest" description="Disordered" evidence="1">
    <location>
        <begin position="96"/>
        <end position="140"/>
    </location>
</feature>
<dbReference type="AlphaFoldDB" id="A0A0B8NF61"/>
<dbReference type="GeneID" id="93371890"/>
<dbReference type="EMBL" id="BBYQ01000052">
    <property type="protein sequence ID" value="GAP29231.1"/>
    <property type="molecule type" value="Genomic_DNA"/>
</dbReference>
<sequence length="140" mass="15917">MAVTDSQWLFTSDVVREVAFRIDVPEQHRGRWVLSYLPTYRRLSKEEAFAGLVLAEMIFIGLLRPGGEFDTEVAALHAGMIGLTVTDAMCLLALREARRDREPRPDEEDESTGSRHRSLGRCHPTTPTREPKRPGRESIR</sequence>
<protein>
    <submittedName>
        <fullName evidence="3">Uncharacterized protein</fullName>
    </submittedName>
</protein>
<reference evidence="3 4" key="2">
    <citation type="journal article" date="2016" name="Genome Announc.">
        <title>Draft Genome Sequence of Erythromycin- and Oxytetracycline-Sensitive Nocardia seriolae Strain U-1 (NBRC 110359).</title>
        <authorList>
            <person name="Imajoh M."/>
            <person name="Sukeda M."/>
            <person name="Shimizu M."/>
            <person name="Yamane J."/>
            <person name="Ohnishi K."/>
            <person name="Oshima S."/>
        </authorList>
    </citation>
    <scope>NUCLEOTIDE SEQUENCE [LARGE SCALE GENOMIC DNA]</scope>
    <source>
        <strain evidence="3 4">U-1</strain>
    </source>
</reference>
<dbReference type="KEGG" id="nsr:NS506_00219"/>
<evidence type="ECO:0000313" key="5">
    <source>
        <dbReference type="Proteomes" id="UP000180166"/>
    </source>
</evidence>
<dbReference type="EMBL" id="CP017839">
    <property type="protein sequence ID" value="APA94306.1"/>
    <property type="molecule type" value="Genomic_DNA"/>
</dbReference>
<dbReference type="OrthoDB" id="4555427at2"/>
<dbReference type="RefSeq" id="WP_033088153.1">
    <property type="nucleotide sequence ID" value="NZ_AP017900.1"/>
</dbReference>
<evidence type="ECO:0000256" key="1">
    <source>
        <dbReference type="SAM" id="MobiDB-lite"/>
    </source>
</evidence>
<gene>
    <name evidence="2" type="ORF">NS506_00219</name>
    <name evidence="3" type="ORF">NSK11_contig00052-0003</name>
</gene>
<name>A0A0B8NF61_9NOCA</name>
<reference evidence="4" key="1">
    <citation type="submission" date="2015-07" db="EMBL/GenBank/DDBJ databases">
        <title>Nocardia seriolae U-1 whole genome shotgun sequence.</title>
        <authorList>
            <person name="Imajoh M."/>
            <person name="Fukumoto Y."/>
            <person name="Sukeda M."/>
            <person name="Yamane J."/>
            <person name="Yamasaki K."/>
            <person name="Shimizu M."/>
            <person name="Ohnishi K."/>
            <person name="Oshima S."/>
        </authorList>
    </citation>
    <scope>NUCLEOTIDE SEQUENCE [LARGE SCALE GENOMIC DNA]</scope>
    <source>
        <strain evidence="4">U-1</strain>
    </source>
</reference>
<proteinExistence type="predicted"/>